<evidence type="ECO:0000313" key="3">
    <source>
        <dbReference type="EMBL" id="MBS9535524.1"/>
    </source>
</evidence>
<accession>A0ABS5RPK5</accession>
<feature type="non-terminal residue" evidence="3">
    <location>
        <position position="162"/>
    </location>
</feature>
<evidence type="ECO:0000313" key="4">
    <source>
        <dbReference type="Proteomes" id="UP001519535"/>
    </source>
</evidence>
<gene>
    <name evidence="3" type="ORF">KIH27_18215</name>
</gene>
<sequence>MVEGTTRRRAPHAATSPRRTGTVLDHDDLDFSADRLHDGIGRDALRLRYLPEVDLATGAVVAAEALVRWQHPTRGLLLPDSFIDVAESTSAITELGRWVLRNACADLSRWRSHGIGRSATLRVNVAPAELTSPDFAGTVADTLAEFGIDGPSVCLEITERAM</sequence>
<dbReference type="CDD" id="cd01948">
    <property type="entry name" value="EAL"/>
    <property type="match status" value="1"/>
</dbReference>
<protein>
    <submittedName>
        <fullName evidence="3">EAL domain-containing protein</fullName>
    </submittedName>
</protein>
<dbReference type="Proteomes" id="UP001519535">
    <property type="component" value="Unassembled WGS sequence"/>
</dbReference>
<dbReference type="PANTHER" id="PTHR33121:SF70">
    <property type="entry name" value="SIGNALING PROTEIN YKOW"/>
    <property type="match status" value="1"/>
</dbReference>
<dbReference type="EMBL" id="JAHCLR010000046">
    <property type="protein sequence ID" value="MBS9535524.1"/>
    <property type="molecule type" value="Genomic_DNA"/>
</dbReference>
<feature type="domain" description="EAL" evidence="2">
    <location>
        <begin position="29"/>
        <end position="162"/>
    </location>
</feature>
<dbReference type="SUPFAM" id="SSF141868">
    <property type="entry name" value="EAL domain-like"/>
    <property type="match status" value="1"/>
</dbReference>
<name>A0ABS5RPK5_9MYCO</name>
<reference evidence="3 4" key="1">
    <citation type="submission" date="2021-05" db="EMBL/GenBank/DDBJ databases">
        <title>Mycobacterium acidophilum sp. nov., an extremely acid-tolerant member of the genus Mycobacterium.</title>
        <authorList>
            <person name="Xia J."/>
        </authorList>
    </citation>
    <scope>NUCLEOTIDE SEQUENCE [LARGE SCALE GENOMIC DNA]</scope>
    <source>
        <strain evidence="3 4">M1</strain>
    </source>
</reference>
<dbReference type="Pfam" id="PF00563">
    <property type="entry name" value="EAL"/>
    <property type="match status" value="1"/>
</dbReference>
<dbReference type="PROSITE" id="PS50883">
    <property type="entry name" value="EAL"/>
    <property type="match status" value="1"/>
</dbReference>
<comment type="caution">
    <text evidence="3">The sequence shown here is derived from an EMBL/GenBank/DDBJ whole genome shotgun (WGS) entry which is preliminary data.</text>
</comment>
<dbReference type="Gene3D" id="3.20.20.450">
    <property type="entry name" value="EAL domain"/>
    <property type="match status" value="1"/>
</dbReference>
<evidence type="ECO:0000256" key="1">
    <source>
        <dbReference type="SAM" id="MobiDB-lite"/>
    </source>
</evidence>
<organism evidence="3 4">
    <name type="scientific">Mycolicibacter acidiphilus</name>
    <dbReference type="NCBI Taxonomy" id="2835306"/>
    <lineage>
        <taxon>Bacteria</taxon>
        <taxon>Bacillati</taxon>
        <taxon>Actinomycetota</taxon>
        <taxon>Actinomycetes</taxon>
        <taxon>Mycobacteriales</taxon>
        <taxon>Mycobacteriaceae</taxon>
        <taxon>Mycolicibacter</taxon>
    </lineage>
</organism>
<dbReference type="InterPro" id="IPR001633">
    <property type="entry name" value="EAL_dom"/>
</dbReference>
<dbReference type="SMART" id="SM00052">
    <property type="entry name" value="EAL"/>
    <property type="match status" value="1"/>
</dbReference>
<dbReference type="RefSeq" id="WP_214094380.1">
    <property type="nucleotide sequence ID" value="NZ_JAHCLR010000046.1"/>
</dbReference>
<proteinExistence type="predicted"/>
<evidence type="ECO:0000259" key="2">
    <source>
        <dbReference type="PROSITE" id="PS50883"/>
    </source>
</evidence>
<dbReference type="InterPro" id="IPR050706">
    <property type="entry name" value="Cyclic-di-GMP_PDE-like"/>
</dbReference>
<dbReference type="InterPro" id="IPR035919">
    <property type="entry name" value="EAL_sf"/>
</dbReference>
<dbReference type="PANTHER" id="PTHR33121">
    <property type="entry name" value="CYCLIC DI-GMP PHOSPHODIESTERASE PDEF"/>
    <property type="match status" value="1"/>
</dbReference>
<feature type="region of interest" description="Disordered" evidence="1">
    <location>
        <begin position="1"/>
        <end position="21"/>
    </location>
</feature>
<keyword evidence="4" id="KW-1185">Reference proteome</keyword>